<dbReference type="SUPFAM" id="SSF55347">
    <property type="entry name" value="Glyceraldehyde-3-phosphate dehydrogenase-like, C-terminal domain"/>
    <property type="match status" value="1"/>
</dbReference>
<feature type="domain" description="Gfo/Idh/MocA-like oxidoreductase N-terminal" evidence="1">
    <location>
        <begin position="38"/>
        <end position="154"/>
    </location>
</feature>
<evidence type="ECO:0000313" key="3">
    <source>
        <dbReference type="EMBL" id="WRQ85857.1"/>
    </source>
</evidence>
<dbReference type="InterPro" id="IPR043906">
    <property type="entry name" value="Gfo/Idh/MocA_OxRdtase_bact_C"/>
</dbReference>
<dbReference type="Pfam" id="PF01408">
    <property type="entry name" value="GFO_IDH_MocA"/>
    <property type="match status" value="1"/>
</dbReference>
<name>A0ABZ1C2C9_9BACT</name>
<dbReference type="Proteomes" id="UP000738431">
    <property type="component" value="Chromosome"/>
</dbReference>
<accession>A0ABZ1C2C9</accession>
<dbReference type="RefSeq" id="WP_221032676.1">
    <property type="nucleotide sequence ID" value="NZ_CP139781.1"/>
</dbReference>
<dbReference type="Gene3D" id="3.40.50.720">
    <property type="entry name" value="NAD(P)-binding Rossmann-like Domain"/>
    <property type="match status" value="1"/>
</dbReference>
<dbReference type="SUPFAM" id="SSF51735">
    <property type="entry name" value="NAD(P)-binding Rossmann-fold domains"/>
    <property type="match status" value="1"/>
</dbReference>
<protein>
    <submittedName>
        <fullName evidence="3">Gfo/Idh/MocA family oxidoreductase</fullName>
    </submittedName>
</protein>
<reference evidence="3 4" key="1">
    <citation type="submission" date="2021-08" db="EMBL/GenBank/DDBJ databases">
        <authorList>
            <person name="Zhang D."/>
            <person name="Zhang A."/>
            <person name="Wang L."/>
        </authorList>
    </citation>
    <scope>NUCLEOTIDE SEQUENCE [LARGE SCALE GENOMIC DNA]</scope>
    <source>
        <strain evidence="3 4">WL0086</strain>
    </source>
</reference>
<evidence type="ECO:0000313" key="4">
    <source>
        <dbReference type="Proteomes" id="UP000738431"/>
    </source>
</evidence>
<proteinExistence type="predicted"/>
<dbReference type="PROSITE" id="PS51318">
    <property type="entry name" value="TAT"/>
    <property type="match status" value="1"/>
</dbReference>
<keyword evidence="4" id="KW-1185">Reference proteome</keyword>
<dbReference type="PANTHER" id="PTHR43818">
    <property type="entry name" value="BCDNA.GH03377"/>
    <property type="match status" value="1"/>
</dbReference>
<dbReference type="InterPro" id="IPR006311">
    <property type="entry name" value="TAT_signal"/>
</dbReference>
<dbReference type="Gene3D" id="3.30.360.10">
    <property type="entry name" value="Dihydrodipicolinate Reductase, domain 2"/>
    <property type="match status" value="1"/>
</dbReference>
<evidence type="ECO:0000259" key="1">
    <source>
        <dbReference type="Pfam" id="PF01408"/>
    </source>
</evidence>
<dbReference type="PANTHER" id="PTHR43818:SF10">
    <property type="entry name" value="NADH-DEPENDENT DEHYDROGENASE-RELATED"/>
    <property type="match status" value="1"/>
</dbReference>
<evidence type="ECO:0000259" key="2">
    <source>
        <dbReference type="Pfam" id="PF19051"/>
    </source>
</evidence>
<dbReference type="EMBL" id="CP139781">
    <property type="protein sequence ID" value="WRQ85857.1"/>
    <property type="molecule type" value="Genomic_DNA"/>
</dbReference>
<dbReference type="InterPro" id="IPR050463">
    <property type="entry name" value="Gfo/Idh/MocA_oxidrdct_glycsds"/>
</dbReference>
<feature type="domain" description="Gfo/Idh/MocA-like oxidoreductase bacterial type C-terminal" evidence="2">
    <location>
        <begin position="199"/>
        <end position="289"/>
    </location>
</feature>
<sequence>MSSYPTLRRRDFLTSLGVAGSAALLLPRSLRAAPSDQLKIGFIGAGGWAQAAISGQVEQHYVAFCDVDDERAAKTYADHPQVPHYRDVRKFLDRHAAEMDGVVITTPDHAHYPLAMMAMEAGLNVYLEKPMATTPWECRRIAAAAAFHGVSTQLGTQGHAMEGTRLLREWIASGVVGPVTDVWLWTDRTQKRISIWSETLAEAEPERDTIDWRAWLMDRPYRPYSSQYAPQVWRNWWGFGSGAICDIGMHMFDAVRFALDTGFPESVIPEVSGVSEYTIPQWANLRYRFPARGSHPPLTVHWRNGWKGDVQNHPSGIPHVPDEVVRETKNGMAFAGPEGTMFIPDMRVSRSPKIYPEAREQEVRANRPAKWLPRVKGGHFQDWYNAIHAGRSGGADFAYGAALTEQVLLGALAERSGEEIRWDAASMTAIGSPKATAMARPERRDGAWQPTRELAAVLAKLPD</sequence>
<gene>
    <name evidence="3" type="ORF">K1X11_013675</name>
</gene>
<reference evidence="3 4" key="2">
    <citation type="submission" date="2023-12" db="EMBL/GenBank/DDBJ databases">
        <title>Description of an unclassified Opitutus bacterium of Verrucomicrobiota.</title>
        <authorList>
            <person name="Zhang D.-F."/>
        </authorList>
    </citation>
    <scope>NUCLEOTIDE SEQUENCE [LARGE SCALE GENOMIC DNA]</scope>
    <source>
        <strain evidence="3 4">WL0086</strain>
    </source>
</reference>
<dbReference type="InterPro" id="IPR000683">
    <property type="entry name" value="Gfo/Idh/MocA-like_OxRdtase_N"/>
</dbReference>
<dbReference type="InterPro" id="IPR036291">
    <property type="entry name" value="NAD(P)-bd_dom_sf"/>
</dbReference>
<organism evidence="3 4">
    <name type="scientific">Actomonas aquatica</name>
    <dbReference type="NCBI Taxonomy" id="2866162"/>
    <lineage>
        <taxon>Bacteria</taxon>
        <taxon>Pseudomonadati</taxon>
        <taxon>Verrucomicrobiota</taxon>
        <taxon>Opitutia</taxon>
        <taxon>Opitutales</taxon>
        <taxon>Opitutaceae</taxon>
        <taxon>Actomonas</taxon>
    </lineage>
</organism>
<dbReference type="Pfam" id="PF19051">
    <property type="entry name" value="GFO_IDH_MocA_C2"/>
    <property type="match status" value="1"/>
</dbReference>